<accession>A0ABR1SRB2</accession>
<dbReference type="Gene3D" id="1.25.40.20">
    <property type="entry name" value="Ankyrin repeat-containing domain"/>
    <property type="match status" value="1"/>
</dbReference>
<reference evidence="2 3" key="1">
    <citation type="submission" date="2023-01" db="EMBL/GenBank/DDBJ databases">
        <title>Analysis of 21 Apiospora genomes using comparative genomics revels a genus with tremendous synthesis potential of carbohydrate active enzymes and secondary metabolites.</title>
        <authorList>
            <person name="Sorensen T."/>
        </authorList>
    </citation>
    <scope>NUCLEOTIDE SEQUENCE [LARGE SCALE GENOMIC DNA]</scope>
    <source>
        <strain evidence="2 3">CBS 33761</strain>
    </source>
</reference>
<proteinExistence type="predicted"/>
<dbReference type="InterPro" id="IPR002110">
    <property type="entry name" value="Ankyrin_rpt"/>
</dbReference>
<dbReference type="Proteomes" id="UP001444661">
    <property type="component" value="Unassembled WGS sequence"/>
</dbReference>
<dbReference type="EMBL" id="JAQQWK010000008">
    <property type="protein sequence ID" value="KAK8036260.1"/>
    <property type="molecule type" value="Genomic_DNA"/>
</dbReference>
<evidence type="ECO:0000256" key="1">
    <source>
        <dbReference type="SAM" id="MobiDB-lite"/>
    </source>
</evidence>
<sequence>MPFLDLPPEVVDEILSAAVQVRTLERAVRLRHVSRSWDVAVVRAIFESGVLDGNKEAYKYWPRYLAYRTSRAGRRNGWPRPLLVLRRVAERLLTWRGDDGLSENALVDCIGDFCALMMPQFDCGLSEIAKEGPGYPTEGDDETLLLHALMAIAAARNDVPLIKHLLKDVNDRPCQLFQNPLDIAASKGYIEIVRLLLDVLRSDSSDASAIDRARHSVFLSACRGGQISTLEMVLEPREEGDTKWDQNLYYGMKRVTDVEVFKRLYSSAKGFLHAEELRHEPHQRRYWPTSVLPNFLWLAALRGAIPLMEFLIELGATPETEHTWSKVPSERLPVEAARGHGEAVVYLLEKGVSSTRPPPQGRDVRKSTHGRSPSLLCRQGVPAPGRDLGRGPEIGR</sequence>
<evidence type="ECO:0008006" key="4">
    <source>
        <dbReference type="Google" id="ProtNLM"/>
    </source>
</evidence>
<dbReference type="Pfam" id="PF12796">
    <property type="entry name" value="Ank_2"/>
    <property type="match status" value="1"/>
</dbReference>
<dbReference type="SMART" id="SM00248">
    <property type="entry name" value="ANK"/>
    <property type="match status" value="3"/>
</dbReference>
<dbReference type="SUPFAM" id="SSF48403">
    <property type="entry name" value="Ankyrin repeat"/>
    <property type="match status" value="1"/>
</dbReference>
<dbReference type="InterPro" id="IPR036770">
    <property type="entry name" value="Ankyrin_rpt-contain_sf"/>
</dbReference>
<keyword evidence="3" id="KW-1185">Reference proteome</keyword>
<organism evidence="2 3">
    <name type="scientific">Apiospora rasikravindrae</name>
    <dbReference type="NCBI Taxonomy" id="990691"/>
    <lineage>
        <taxon>Eukaryota</taxon>
        <taxon>Fungi</taxon>
        <taxon>Dikarya</taxon>
        <taxon>Ascomycota</taxon>
        <taxon>Pezizomycotina</taxon>
        <taxon>Sordariomycetes</taxon>
        <taxon>Xylariomycetidae</taxon>
        <taxon>Amphisphaeriales</taxon>
        <taxon>Apiosporaceae</taxon>
        <taxon>Apiospora</taxon>
    </lineage>
</organism>
<feature type="region of interest" description="Disordered" evidence="1">
    <location>
        <begin position="349"/>
        <end position="396"/>
    </location>
</feature>
<gene>
    <name evidence="2" type="ORF">PG993_008874</name>
</gene>
<name>A0ABR1SRB2_9PEZI</name>
<feature type="compositionally biased region" description="Basic and acidic residues" evidence="1">
    <location>
        <begin position="387"/>
        <end position="396"/>
    </location>
</feature>
<evidence type="ECO:0000313" key="3">
    <source>
        <dbReference type="Proteomes" id="UP001444661"/>
    </source>
</evidence>
<evidence type="ECO:0000313" key="2">
    <source>
        <dbReference type="EMBL" id="KAK8036260.1"/>
    </source>
</evidence>
<protein>
    <recommendedName>
        <fullName evidence="4">F-box domain-containing protein</fullName>
    </recommendedName>
</protein>
<comment type="caution">
    <text evidence="2">The sequence shown here is derived from an EMBL/GenBank/DDBJ whole genome shotgun (WGS) entry which is preliminary data.</text>
</comment>